<keyword evidence="3" id="KW-1185">Reference proteome</keyword>
<proteinExistence type="predicted"/>
<dbReference type="PIRSF" id="PIRSF016789">
    <property type="entry name" value="DUF454"/>
    <property type="match status" value="1"/>
</dbReference>
<keyword evidence="1" id="KW-0812">Transmembrane</keyword>
<dbReference type="Pfam" id="PF04304">
    <property type="entry name" value="DUF454"/>
    <property type="match status" value="1"/>
</dbReference>
<dbReference type="GO" id="GO:0005886">
    <property type="term" value="C:plasma membrane"/>
    <property type="evidence" value="ECO:0007669"/>
    <property type="project" value="TreeGrafter"/>
</dbReference>
<sequence>MKPFSQPLRLLWLMGGLLCVALGVIGAFLPLMPTTIFLILAAFCFARSSPRLEARLLEHPRFGPTLRAWRANGAIARGGKVAACTGMIVGFAIFWFTAHPAPWMAAAAALMLAGCSAFVLSRPAPPAAN</sequence>
<dbReference type="PANTHER" id="PTHR35813:SF1">
    <property type="entry name" value="INNER MEMBRANE PROTEIN YBAN"/>
    <property type="match status" value="1"/>
</dbReference>
<evidence type="ECO:0000256" key="1">
    <source>
        <dbReference type="SAM" id="Phobius"/>
    </source>
</evidence>
<feature type="transmembrane region" description="Helical" evidence="1">
    <location>
        <begin position="103"/>
        <end position="120"/>
    </location>
</feature>
<dbReference type="AlphaFoldDB" id="A0A7W9AFR0"/>
<evidence type="ECO:0008006" key="4">
    <source>
        <dbReference type="Google" id="ProtNLM"/>
    </source>
</evidence>
<reference evidence="2 3" key="1">
    <citation type="submission" date="2020-08" db="EMBL/GenBank/DDBJ databases">
        <title>Genomic Encyclopedia of Type Strains, Phase IV (KMG-IV): sequencing the most valuable type-strain genomes for metagenomic binning, comparative biology and taxonomic classification.</title>
        <authorList>
            <person name="Goeker M."/>
        </authorList>
    </citation>
    <scope>NUCLEOTIDE SEQUENCE [LARGE SCALE GENOMIC DNA]</scope>
    <source>
        <strain evidence="2 3">DSM 25079</strain>
    </source>
</reference>
<keyword evidence="1" id="KW-1133">Transmembrane helix</keyword>
<dbReference type="Proteomes" id="UP000549617">
    <property type="component" value="Unassembled WGS sequence"/>
</dbReference>
<feature type="transmembrane region" description="Helical" evidence="1">
    <location>
        <begin position="79"/>
        <end position="97"/>
    </location>
</feature>
<dbReference type="EMBL" id="JACIJC010000001">
    <property type="protein sequence ID" value="MBB5684624.1"/>
    <property type="molecule type" value="Genomic_DNA"/>
</dbReference>
<accession>A0A7W9AFR0</accession>
<organism evidence="2 3">
    <name type="scientific">Sphingobium boeckii</name>
    <dbReference type="NCBI Taxonomy" id="1082345"/>
    <lineage>
        <taxon>Bacteria</taxon>
        <taxon>Pseudomonadati</taxon>
        <taxon>Pseudomonadota</taxon>
        <taxon>Alphaproteobacteria</taxon>
        <taxon>Sphingomonadales</taxon>
        <taxon>Sphingomonadaceae</taxon>
        <taxon>Sphingobium</taxon>
    </lineage>
</organism>
<dbReference type="RefSeq" id="WP_184015098.1">
    <property type="nucleotide sequence ID" value="NZ_JACIJC010000001.1"/>
</dbReference>
<dbReference type="PANTHER" id="PTHR35813">
    <property type="entry name" value="INNER MEMBRANE PROTEIN YBAN"/>
    <property type="match status" value="1"/>
</dbReference>
<name>A0A7W9AFR0_9SPHN</name>
<feature type="transmembrane region" description="Helical" evidence="1">
    <location>
        <begin position="12"/>
        <end position="45"/>
    </location>
</feature>
<protein>
    <recommendedName>
        <fullName evidence="4">DUF454 domain-containing protein</fullName>
    </recommendedName>
</protein>
<evidence type="ECO:0000313" key="2">
    <source>
        <dbReference type="EMBL" id="MBB5684624.1"/>
    </source>
</evidence>
<dbReference type="InterPro" id="IPR007401">
    <property type="entry name" value="DUF454"/>
</dbReference>
<comment type="caution">
    <text evidence="2">The sequence shown here is derived from an EMBL/GenBank/DDBJ whole genome shotgun (WGS) entry which is preliminary data.</text>
</comment>
<gene>
    <name evidence="2" type="ORF">FHS49_000615</name>
</gene>
<evidence type="ECO:0000313" key="3">
    <source>
        <dbReference type="Proteomes" id="UP000549617"/>
    </source>
</evidence>
<keyword evidence="1" id="KW-0472">Membrane</keyword>